<proteinExistence type="predicted"/>
<dbReference type="EMBL" id="BARU01027862">
    <property type="protein sequence ID" value="GAH64046.1"/>
    <property type="molecule type" value="Genomic_DNA"/>
</dbReference>
<dbReference type="PANTHER" id="PTHR37292">
    <property type="entry name" value="VNG6097C"/>
    <property type="match status" value="1"/>
</dbReference>
<sequence>FNVYLAAQVKANDKGFLSKDITVKDLISHKGDVHHIFPCGYLKKHGMMQRQYNQIANYVYMQSETNIQIRDKAPSVYFNEVRKQAEGKELKYGGIDDFRTLRKNFRQNCIPETVFSMEIDSYEEFLMQRRKLMAQKIKKYYYHL</sequence>
<accession>X1H1M5</accession>
<gene>
    <name evidence="1" type="ORF">S03H2_44547</name>
</gene>
<name>X1H1M5_9ZZZZ</name>
<dbReference type="PANTHER" id="PTHR37292:SF2">
    <property type="entry name" value="DUF262 DOMAIN-CONTAINING PROTEIN"/>
    <property type="match status" value="1"/>
</dbReference>
<dbReference type="AlphaFoldDB" id="X1H1M5"/>
<protein>
    <submittedName>
        <fullName evidence="1">Uncharacterized protein</fullName>
    </submittedName>
</protein>
<evidence type="ECO:0000313" key="1">
    <source>
        <dbReference type="EMBL" id="GAH64046.1"/>
    </source>
</evidence>
<comment type="caution">
    <text evidence="1">The sequence shown here is derived from an EMBL/GenBank/DDBJ whole genome shotgun (WGS) entry which is preliminary data.</text>
</comment>
<organism evidence="1">
    <name type="scientific">marine sediment metagenome</name>
    <dbReference type="NCBI Taxonomy" id="412755"/>
    <lineage>
        <taxon>unclassified sequences</taxon>
        <taxon>metagenomes</taxon>
        <taxon>ecological metagenomes</taxon>
    </lineage>
</organism>
<reference evidence="1" key="1">
    <citation type="journal article" date="2014" name="Front. Microbiol.">
        <title>High frequency of phylogenetically diverse reductive dehalogenase-homologous genes in deep subseafloor sedimentary metagenomes.</title>
        <authorList>
            <person name="Kawai M."/>
            <person name="Futagami T."/>
            <person name="Toyoda A."/>
            <person name="Takaki Y."/>
            <person name="Nishi S."/>
            <person name="Hori S."/>
            <person name="Arai W."/>
            <person name="Tsubouchi T."/>
            <person name="Morono Y."/>
            <person name="Uchiyama I."/>
            <person name="Ito T."/>
            <person name="Fujiyama A."/>
            <person name="Inagaki F."/>
            <person name="Takami H."/>
        </authorList>
    </citation>
    <scope>NUCLEOTIDE SEQUENCE</scope>
    <source>
        <strain evidence="1">Expedition CK06-06</strain>
    </source>
</reference>
<feature type="non-terminal residue" evidence="1">
    <location>
        <position position="1"/>
    </location>
</feature>